<accession>A0A8H4ZNK1</accession>
<feature type="transmembrane region" description="Helical" evidence="1">
    <location>
        <begin position="97"/>
        <end position="125"/>
    </location>
</feature>
<reference evidence="2 3" key="1">
    <citation type="journal article" date="2020" name="BMC Genomics">
        <title>Correction to: Identification and distribution of gene clusters required for synthesis of sphingolipid metabolism inhibitors in diverse species of the filamentous fungus Fusarium.</title>
        <authorList>
            <person name="Kim H.S."/>
            <person name="Lohmar J.M."/>
            <person name="Busman M."/>
            <person name="Brown D.W."/>
            <person name="Naumann T.A."/>
            <person name="Divon H.H."/>
            <person name="Lysoe E."/>
            <person name="Uhlig S."/>
            <person name="Proctor R.H."/>
        </authorList>
    </citation>
    <scope>NUCLEOTIDE SEQUENCE [LARGE SCALE GENOMIC DNA]</scope>
    <source>
        <strain evidence="2 3">NRRL 25214</strain>
    </source>
</reference>
<evidence type="ECO:0000313" key="2">
    <source>
        <dbReference type="EMBL" id="KAF5249973.1"/>
    </source>
</evidence>
<dbReference type="PANTHER" id="PTHR28026:SF9">
    <property type="entry name" value="2-HYDROXY-PALMITIC ACID DIOXYGENASE MPO1"/>
    <property type="match status" value="1"/>
</dbReference>
<sequence>MSLDLEQHLTFYGAYHHNSVNVAIHMVCVPLILLSGFCMVRLIMSSPAYACWRCSASAFSLELLLTFLQATYTGTLIPTPSWITPPYLDLNLGVIGASLYSLLYLLLEPFAGFLLALFCMGGVALCNFLHQQNPDSTFQGALAIHVVCWIFQFIGHGKYEGRAPALFDNLIQAIFLAPMFVWLEILFKFGYRPELRSRVNKKVQVEIEKFKSKNGKAQ</sequence>
<proteinExistence type="predicted"/>
<evidence type="ECO:0008006" key="4">
    <source>
        <dbReference type="Google" id="ProtNLM"/>
    </source>
</evidence>
<feature type="transmembrane region" description="Helical" evidence="1">
    <location>
        <begin position="56"/>
        <end position="77"/>
    </location>
</feature>
<organism evidence="2 3">
    <name type="scientific">Fusarium anthophilum</name>
    <dbReference type="NCBI Taxonomy" id="48485"/>
    <lineage>
        <taxon>Eukaryota</taxon>
        <taxon>Fungi</taxon>
        <taxon>Dikarya</taxon>
        <taxon>Ascomycota</taxon>
        <taxon>Pezizomycotina</taxon>
        <taxon>Sordariomycetes</taxon>
        <taxon>Hypocreomycetidae</taxon>
        <taxon>Hypocreales</taxon>
        <taxon>Nectriaceae</taxon>
        <taxon>Fusarium</taxon>
        <taxon>Fusarium fujikuroi species complex</taxon>
    </lineage>
</organism>
<name>A0A8H4ZNK1_9HYPO</name>
<evidence type="ECO:0000256" key="1">
    <source>
        <dbReference type="SAM" id="Phobius"/>
    </source>
</evidence>
<gene>
    <name evidence="2" type="ORF">FANTH_4773</name>
</gene>
<dbReference type="InterPro" id="IPR009305">
    <property type="entry name" value="Mpo1-like"/>
</dbReference>
<feature type="transmembrane region" description="Helical" evidence="1">
    <location>
        <begin position="20"/>
        <end position="44"/>
    </location>
</feature>
<dbReference type="PANTHER" id="PTHR28026">
    <property type="entry name" value="DUF962 DOMAIN PROTEIN (AFU_ORTHOLOGUE AFUA_8G05310)"/>
    <property type="match status" value="1"/>
</dbReference>
<dbReference type="Proteomes" id="UP000573603">
    <property type="component" value="Unassembled WGS sequence"/>
</dbReference>
<keyword evidence="3" id="KW-1185">Reference proteome</keyword>
<dbReference type="Pfam" id="PF06127">
    <property type="entry name" value="Mpo1-like"/>
    <property type="match status" value="1"/>
</dbReference>
<protein>
    <recommendedName>
        <fullName evidence="4">DUF962 domain-containing protein</fullName>
    </recommendedName>
</protein>
<dbReference type="GO" id="GO:0016020">
    <property type="term" value="C:membrane"/>
    <property type="evidence" value="ECO:0007669"/>
    <property type="project" value="GOC"/>
</dbReference>
<evidence type="ECO:0000313" key="3">
    <source>
        <dbReference type="Proteomes" id="UP000573603"/>
    </source>
</evidence>
<feature type="transmembrane region" description="Helical" evidence="1">
    <location>
        <begin position="170"/>
        <end position="191"/>
    </location>
</feature>
<keyword evidence="1" id="KW-0812">Transmembrane</keyword>
<keyword evidence="1" id="KW-0472">Membrane</keyword>
<feature type="transmembrane region" description="Helical" evidence="1">
    <location>
        <begin position="137"/>
        <end position="155"/>
    </location>
</feature>
<dbReference type="AlphaFoldDB" id="A0A8H4ZNK1"/>
<dbReference type="GO" id="GO:0005783">
    <property type="term" value="C:endoplasmic reticulum"/>
    <property type="evidence" value="ECO:0007669"/>
    <property type="project" value="TreeGrafter"/>
</dbReference>
<keyword evidence="1" id="KW-1133">Transmembrane helix</keyword>
<dbReference type="EMBL" id="JABEVY010000103">
    <property type="protein sequence ID" value="KAF5249973.1"/>
    <property type="molecule type" value="Genomic_DNA"/>
</dbReference>
<comment type="caution">
    <text evidence="2">The sequence shown here is derived from an EMBL/GenBank/DDBJ whole genome shotgun (WGS) entry which is preliminary data.</text>
</comment>
<dbReference type="GO" id="GO:0046521">
    <property type="term" value="P:sphingoid catabolic process"/>
    <property type="evidence" value="ECO:0007669"/>
    <property type="project" value="TreeGrafter"/>
</dbReference>